<dbReference type="Gene3D" id="1.10.10.10">
    <property type="entry name" value="Winged helix-like DNA-binding domain superfamily/Winged helix DNA-binding domain"/>
    <property type="match status" value="1"/>
</dbReference>
<protein>
    <recommendedName>
        <fullName evidence="1">HTH marR-type domain-containing protein</fullName>
    </recommendedName>
</protein>
<reference evidence="2" key="1">
    <citation type="journal article" date="2014" name="Int. J. Syst. Evol. Microbiol.">
        <title>Complete genome sequence of Corynebacterium casei LMG S-19264T (=DSM 44701T), isolated from a smear-ripened cheese.</title>
        <authorList>
            <consortium name="US DOE Joint Genome Institute (JGI-PGF)"/>
            <person name="Walter F."/>
            <person name="Albersmeier A."/>
            <person name="Kalinowski J."/>
            <person name="Ruckert C."/>
        </authorList>
    </citation>
    <scope>NUCLEOTIDE SEQUENCE</scope>
    <source>
        <strain evidence="2">CGMCC 1.15320</strain>
    </source>
</reference>
<dbReference type="SUPFAM" id="SSF46785">
    <property type="entry name" value="Winged helix' DNA-binding domain"/>
    <property type="match status" value="1"/>
</dbReference>
<dbReference type="AlphaFoldDB" id="A0A916RQY6"/>
<gene>
    <name evidence="2" type="ORF">GCM10011385_16980</name>
</gene>
<dbReference type="PRINTS" id="PR00598">
    <property type="entry name" value="HTHMARR"/>
</dbReference>
<organism evidence="2 3">
    <name type="scientific">Nitratireductor aestuarii</name>
    <dbReference type="NCBI Taxonomy" id="1735103"/>
    <lineage>
        <taxon>Bacteria</taxon>
        <taxon>Pseudomonadati</taxon>
        <taxon>Pseudomonadota</taxon>
        <taxon>Alphaproteobacteria</taxon>
        <taxon>Hyphomicrobiales</taxon>
        <taxon>Phyllobacteriaceae</taxon>
        <taxon>Nitratireductor</taxon>
    </lineage>
</organism>
<dbReference type="EMBL" id="BMIF01000004">
    <property type="protein sequence ID" value="GGA63768.1"/>
    <property type="molecule type" value="Genomic_DNA"/>
</dbReference>
<dbReference type="InterPro" id="IPR036388">
    <property type="entry name" value="WH-like_DNA-bd_sf"/>
</dbReference>
<dbReference type="GO" id="GO:0003700">
    <property type="term" value="F:DNA-binding transcription factor activity"/>
    <property type="evidence" value="ECO:0007669"/>
    <property type="project" value="InterPro"/>
</dbReference>
<evidence type="ECO:0000313" key="3">
    <source>
        <dbReference type="Proteomes" id="UP000636264"/>
    </source>
</evidence>
<accession>A0A916RQY6</accession>
<dbReference type="InterPro" id="IPR036390">
    <property type="entry name" value="WH_DNA-bd_sf"/>
</dbReference>
<name>A0A916RQY6_9HYPH</name>
<keyword evidence="3" id="KW-1185">Reference proteome</keyword>
<comment type="caution">
    <text evidence="2">The sequence shown here is derived from an EMBL/GenBank/DDBJ whole genome shotgun (WGS) entry which is preliminary data.</text>
</comment>
<sequence length="78" mass="9001">MTKLVRSLEDRALVSRRVPDEDRRGVELTITDKGQTLVDEIAPWFFAFEDCLGEKMNATEREKLKAQLLKFIASETED</sequence>
<feature type="domain" description="HTH marR-type" evidence="1">
    <location>
        <begin position="1"/>
        <end position="73"/>
    </location>
</feature>
<dbReference type="InterPro" id="IPR000835">
    <property type="entry name" value="HTH_MarR-typ"/>
</dbReference>
<dbReference type="Proteomes" id="UP000636264">
    <property type="component" value="Unassembled WGS sequence"/>
</dbReference>
<evidence type="ECO:0000259" key="1">
    <source>
        <dbReference type="PROSITE" id="PS50995"/>
    </source>
</evidence>
<evidence type="ECO:0000313" key="2">
    <source>
        <dbReference type="EMBL" id="GGA63768.1"/>
    </source>
</evidence>
<dbReference type="PROSITE" id="PS50995">
    <property type="entry name" value="HTH_MARR_2"/>
    <property type="match status" value="1"/>
</dbReference>
<reference evidence="2" key="2">
    <citation type="submission" date="2020-09" db="EMBL/GenBank/DDBJ databases">
        <authorList>
            <person name="Sun Q."/>
            <person name="Zhou Y."/>
        </authorList>
    </citation>
    <scope>NUCLEOTIDE SEQUENCE</scope>
    <source>
        <strain evidence="2">CGMCC 1.15320</strain>
    </source>
</reference>
<proteinExistence type="predicted"/>